<evidence type="ECO:0000313" key="2">
    <source>
        <dbReference type="EMBL" id="PMP05448.1"/>
    </source>
</evidence>
<dbReference type="AlphaFoldDB" id="A0AAP8MSB0"/>
<dbReference type="RefSeq" id="WP_102478217.1">
    <property type="nucleotide sequence ID" value="NZ_MDBO01000139.1"/>
</dbReference>
<dbReference type="Proteomes" id="UP000235611">
    <property type="component" value="Unassembled WGS sequence"/>
</dbReference>
<accession>A0AAP8MSB0</accession>
<protein>
    <submittedName>
        <fullName evidence="2">Uncharacterized protein</fullName>
    </submittedName>
</protein>
<dbReference type="EMBL" id="MDBO01000139">
    <property type="protein sequence ID" value="PMP05448.1"/>
    <property type="molecule type" value="Genomic_DNA"/>
</dbReference>
<name>A0AAP8MSB0_9VIBR</name>
<organism evidence="2 3">
    <name type="scientific">Vibrio breoganii</name>
    <dbReference type="NCBI Taxonomy" id="553239"/>
    <lineage>
        <taxon>Bacteria</taxon>
        <taxon>Pseudomonadati</taxon>
        <taxon>Pseudomonadota</taxon>
        <taxon>Gammaproteobacteria</taxon>
        <taxon>Vibrionales</taxon>
        <taxon>Vibrionaceae</taxon>
        <taxon>Vibrio</taxon>
    </lineage>
</organism>
<gene>
    <name evidence="2" type="ORF">BCS93_18750</name>
</gene>
<dbReference type="PROSITE" id="PS51257">
    <property type="entry name" value="PROKAR_LIPOPROTEIN"/>
    <property type="match status" value="1"/>
</dbReference>
<sequence>MEVSKTALAVALSTGLLFGCDFDVGPDSGGDSGTNPATPTSDLVGPYWNFDASAASTQSTDLPNIYVFDGTNQRYYTDNTDDTVLGTYVILTETYSEEDGVVTFTYYDAEGNPTKATGQFEVVDGNITIDTDTVGVLNGTDDQTAEVKAAVEAANAEAGFNNLVQIQDTLNKVNAAPDGETGELRLKFADSATDMAVSEITKGKLTVDLVYQIDEDTEQEADGTGDNAYVSFYASKESNSNLHGEVAFENGKIKYRDASGSLTETGDTFELGEKLEVEVTWDTDTFSFSVNDFSYGPFAVADGTAVQTISLKIGDNGNTTNFELLGDNLAVYNITGADEELVFEDNFDSYAVGTNLKENPYNKSTSEAIVVSATGDSAPGEDETDPGDGEENPGDGDTDPGDGEPVVGDTITKLNERIRALPALDDDDYDSGNVGTVTVFADGVYESGIIVIDRPVNLVGEDGATIDSSCTVIQRYETDDEGNKVEYQDVDNTVKSTKIRNVSIENITFTGAAAESCEVNESGSTAKTAIYLAGDTGGQINFSNLSFEPDTDGNAPDNAWFYARGQFELSNSVFSGLDDTSGIQVNAGSSAGRKGSLIHDNSFERALTITGITSGVQIGHKTVDSAGLVLDVANKDGALGHQANVYVYGNEFSNFDLDITADITSTNNGAVFANDASDDALEINSGVSDVAIESNNVISDAAILADGQGYSYNTFN</sequence>
<dbReference type="InterPro" id="IPR011050">
    <property type="entry name" value="Pectin_lyase_fold/virulence"/>
</dbReference>
<reference evidence="3" key="1">
    <citation type="submission" date="2016-07" db="EMBL/GenBank/DDBJ databases">
        <title>Nontailed viruses are major unrecognized killers of bacteria in the ocean.</title>
        <authorList>
            <person name="Kauffman K."/>
            <person name="Hussain F."/>
            <person name="Yang J."/>
            <person name="Arevalo P."/>
            <person name="Brown J."/>
            <person name="Cutler M."/>
            <person name="Kelly L."/>
            <person name="Polz M.F."/>
        </authorList>
    </citation>
    <scope>NUCLEOTIDE SEQUENCE [LARGE SCALE GENOMIC DNA]</scope>
    <source>
        <strain evidence="3">10N.222.49.A5</strain>
    </source>
</reference>
<feature type="compositionally biased region" description="Acidic residues" evidence="1">
    <location>
        <begin position="379"/>
        <end position="402"/>
    </location>
</feature>
<dbReference type="SUPFAM" id="SSF51126">
    <property type="entry name" value="Pectin lyase-like"/>
    <property type="match status" value="1"/>
</dbReference>
<feature type="region of interest" description="Disordered" evidence="1">
    <location>
        <begin position="375"/>
        <end position="408"/>
    </location>
</feature>
<evidence type="ECO:0000313" key="3">
    <source>
        <dbReference type="Proteomes" id="UP000235611"/>
    </source>
</evidence>
<comment type="caution">
    <text evidence="2">The sequence shown here is derived from an EMBL/GenBank/DDBJ whole genome shotgun (WGS) entry which is preliminary data.</text>
</comment>
<evidence type="ECO:0000256" key="1">
    <source>
        <dbReference type="SAM" id="MobiDB-lite"/>
    </source>
</evidence>
<proteinExistence type="predicted"/>